<organism evidence="2 3">
    <name type="scientific">Janibacter alittae</name>
    <dbReference type="NCBI Taxonomy" id="3115209"/>
    <lineage>
        <taxon>Bacteria</taxon>
        <taxon>Bacillati</taxon>
        <taxon>Actinomycetota</taxon>
        <taxon>Actinomycetes</taxon>
        <taxon>Micrococcales</taxon>
        <taxon>Intrasporangiaceae</taxon>
        <taxon>Janibacter</taxon>
    </lineage>
</organism>
<accession>A0ABZ2MGB3</accession>
<protein>
    <submittedName>
        <fullName evidence="2">GNAT family N-acetyltransferase</fullName>
        <ecNumber evidence="2">2.3.1.-</ecNumber>
    </submittedName>
</protein>
<proteinExistence type="predicted"/>
<dbReference type="Proteomes" id="UP001382727">
    <property type="component" value="Chromosome"/>
</dbReference>
<evidence type="ECO:0000259" key="1">
    <source>
        <dbReference type="Pfam" id="PF13480"/>
    </source>
</evidence>
<sequence length="260" mass="29528">MSRPEDRPRALALLERARSTGELRADVLLLQDQPVTADWWFPLGGTVVRTVASPAVRFPDGGWGAYEASKSKNMRSQMRRRENGLRRDHDVQTRVSTPDRLDEDLETFWQLHVQRWGESAEFARGSVRAFTDDFCHVAIARDWLRLRVLEVDGTPQAVQMNLRYGSSESLYQAGRNPDLDGSSVGFVLTTDTLRSVCEEGLSEFRFLRGNDAYKYRFANVSRDVHSVAVPLTRRGRLAVALASRRRDESEFAPIDLPPHP</sequence>
<keyword evidence="3" id="KW-1185">Reference proteome</keyword>
<keyword evidence="2" id="KW-0808">Transferase</keyword>
<feature type="domain" description="BioF2-like acetyltransferase" evidence="1">
    <location>
        <begin position="73"/>
        <end position="214"/>
    </location>
</feature>
<reference evidence="2 3" key="1">
    <citation type="submission" date="2024-02" db="EMBL/GenBank/DDBJ databases">
        <title>Janibacter sp. nov., isolated from gut of marine sandworm.</title>
        <authorList>
            <person name="Kim B."/>
            <person name="Jun M.O."/>
            <person name="Shin N.-R."/>
        </authorList>
    </citation>
    <scope>NUCLEOTIDE SEQUENCE [LARGE SCALE GENOMIC DNA]</scope>
    <source>
        <strain evidence="2 3">A1S7</strain>
    </source>
</reference>
<dbReference type="SUPFAM" id="SSF55729">
    <property type="entry name" value="Acyl-CoA N-acyltransferases (Nat)"/>
    <property type="match status" value="1"/>
</dbReference>
<dbReference type="EMBL" id="CP144913">
    <property type="protein sequence ID" value="WXB76105.1"/>
    <property type="molecule type" value="Genomic_DNA"/>
</dbReference>
<dbReference type="Gene3D" id="3.40.630.30">
    <property type="match status" value="1"/>
</dbReference>
<dbReference type="GO" id="GO:0016746">
    <property type="term" value="F:acyltransferase activity"/>
    <property type="evidence" value="ECO:0007669"/>
    <property type="project" value="UniProtKB-KW"/>
</dbReference>
<evidence type="ECO:0000313" key="2">
    <source>
        <dbReference type="EMBL" id="WXB76105.1"/>
    </source>
</evidence>
<gene>
    <name evidence="2" type="ORF">V1351_14350</name>
</gene>
<dbReference type="EC" id="2.3.1.-" evidence="2"/>
<dbReference type="InterPro" id="IPR016181">
    <property type="entry name" value="Acyl_CoA_acyltransferase"/>
</dbReference>
<keyword evidence="2" id="KW-0012">Acyltransferase</keyword>
<dbReference type="Pfam" id="PF13480">
    <property type="entry name" value="Acetyltransf_6"/>
    <property type="match status" value="1"/>
</dbReference>
<dbReference type="RefSeq" id="WP_338748872.1">
    <property type="nucleotide sequence ID" value="NZ_CP144913.1"/>
</dbReference>
<name>A0ABZ2MGB3_9MICO</name>
<evidence type="ECO:0000313" key="3">
    <source>
        <dbReference type="Proteomes" id="UP001382727"/>
    </source>
</evidence>
<dbReference type="InterPro" id="IPR038740">
    <property type="entry name" value="BioF2-like_GNAT_dom"/>
</dbReference>